<feature type="region of interest" description="Disordered" evidence="1">
    <location>
        <begin position="1"/>
        <end position="22"/>
    </location>
</feature>
<keyword evidence="2" id="KW-0812">Transmembrane</keyword>
<feature type="transmembrane region" description="Helical" evidence="2">
    <location>
        <begin position="47"/>
        <end position="72"/>
    </location>
</feature>
<keyword evidence="2" id="KW-1133">Transmembrane helix</keyword>
<proteinExistence type="predicted"/>
<dbReference type="AlphaFoldDB" id="A0A9E7SSS9"/>
<evidence type="ECO:0000256" key="1">
    <source>
        <dbReference type="SAM" id="MobiDB-lite"/>
    </source>
</evidence>
<sequence>MSDRREDASGENPATTGEMTPRAEPLPLVDVLETVAVGAAPPLALGLFALLVPSVPVGQAVFVGVLFGAILASYRRGIEAVRAENGDGIKRRLRVPDADDPQGNGSALLAHLAARVEGTVLEWVIVGAVGAIGLASAVELATVGFERVAPRVLLFGLLCGPAALFAVVVRLGAPNRQGEDQR</sequence>
<gene>
    <name evidence="3" type="ORF">NGM29_14170</name>
</gene>
<dbReference type="EMBL" id="CP100355">
    <property type="protein sequence ID" value="UTF52914.1"/>
    <property type="molecule type" value="Genomic_DNA"/>
</dbReference>
<keyword evidence="2" id="KW-0472">Membrane</keyword>
<name>A0A9E7SSS9_9EURY</name>
<evidence type="ECO:0000313" key="4">
    <source>
        <dbReference type="Proteomes" id="UP001056855"/>
    </source>
</evidence>
<accession>A0A9E7SSS9</accession>
<feature type="transmembrane region" description="Helical" evidence="2">
    <location>
        <begin position="152"/>
        <end position="173"/>
    </location>
</feature>
<dbReference type="GeneID" id="73291214"/>
<keyword evidence="4" id="KW-1185">Reference proteome</keyword>
<organism evidence="3 4">
    <name type="scientific">Natronosalvus rutilus</name>
    <dbReference type="NCBI Taxonomy" id="2953753"/>
    <lineage>
        <taxon>Archaea</taxon>
        <taxon>Methanobacteriati</taxon>
        <taxon>Methanobacteriota</taxon>
        <taxon>Stenosarchaea group</taxon>
        <taxon>Halobacteria</taxon>
        <taxon>Halobacteriales</taxon>
        <taxon>Natrialbaceae</taxon>
        <taxon>Natronosalvus</taxon>
    </lineage>
</organism>
<evidence type="ECO:0000313" key="3">
    <source>
        <dbReference type="EMBL" id="UTF52914.1"/>
    </source>
</evidence>
<protein>
    <submittedName>
        <fullName evidence="3">Uncharacterized protein</fullName>
    </submittedName>
</protein>
<dbReference type="RefSeq" id="WP_254156994.1">
    <property type="nucleotide sequence ID" value="NZ_CP100355.1"/>
</dbReference>
<reference evidence="3" key="1">
    <citation type="submission" date="2022-06" db="EMBL/GenBank/DDBJ databases">
        <title>Diverse halophilic archaea isolated from saline environments.</title>
        <authorList>
            <person name="Cui H.-L."/>
        </authorList>
    </citation>
    <scope>NUCLEOTIDE SEQUENCE</scope>
    <source>
        <strain evidence="3">WLHS1</strain>
    </source>
</reference>
<dbReference type="KEGG" id="sawl:NGM29_14170"/>
<dbReference type="Proteomes" id="UP001056855">
    <property type="component" value="Chromosome"/>
</dbReference>
<feature type="transmembrane region" description="Helical" evidence="2">
    <location>
        <begin position="120"/>
        <end position="140"/>
    </location>
</feature>
<evidence type="ECO:0000256" key="2">
    <source>
        <dbReference type="SAM" id="Phobius"/>
    </source>
</evidence>